<keyword evidence="10" id="KW-1185">Reference proteome</keyword>
<dbReference type="OrthoDB" id="1305878at2759"/>
<evidence type="ECO:0000256" key="1">
    <source>
        <dbReference type="ARBA" id="ARBA00004123"/>
    </source>
</evidence>
<keyword evidence="5" id="KW-0539">Nucleus</keyword>
<feature type="region of interest" description="Disordered" evidence="7">
    <location>
        <begin position="89"/>
        <end position="109"/>
    </location>
</feature>
<dbReference type="SUPFAM" id="SSF57850">
    <property type="entry name" value="RING/U-box"/>
    <property type="match status" value="1"/>
</dbReference>
<dbReference type="EMBL" id="MU826840">
    <property type="protein sequence ID" value="KAJ7371935.1"/>
    <property type="molecule type" value="Genomic_DNA"/>
</dbReference>
<dbReference type="PANTHER" id="PTHR10825">
    <property type="entry name" value="RING FINGER DOMAIN-CONTAINING, POLYCOMB GROUP COMPONENT"/>
    <property type="match status" value="1"/>
</dbReference>
<dbReference type="FunFam" id="3.30.40.10:FF:000122">
    <property type="entry name" value="polycomb group RING finger protein 1"/>
    <property type="match status" value="1"/>
</dbReference>
<feature type="domain" description="RING-type" evidence="8">
    <location>
        <begin position="17"/>
        <end position="56"/>
    </location>
</feature>
<reference evidence="9" key="1">
    <citation type="submission" date="2023-01" db="EMBL/GenBank/DDBJ databases">
        <title>Genome assembly of the deep-sea coral Lophelia pertusa.</title>
        <authorList>
            <person name="Herrera S."/>
            <person name="Cordes E."/>
        </authorList>
    </citation>
    <scope>NUCLEOTIDE SEQUENCE</scope>
    <source>
        <strain evidence="9">USNM1676648</strain>
        <tissue evidence="9">Polyp</tissue>
    </source>
</reference>
<dbReference type="InterPro" id="IPR017907">
    <property type="entry name" value="Znf_RING_CS"/>
</dbReference>
<feature type="compositionally biased region" description="Basic residues" evidence="7">
    <location>
        <begin position="96"/>
        <end position="109"/>
    </location>
</feature>
<dbReference type="GO" id="GO:0000122">
    <property type="term" value="P:negative regulation of transcription by RNA polymerase II"/>
    <property type="evidence" value="ECO:0007669"/>
    <property type="project" value="TreeGrafter"/>
</dbReference>
<protein>
    <submittedName>
        <fullName evidence="9">Polycomb complex protein BMI-1-A</fullName>
    </submittedName>
</protein>
<evidence type="ECO:0000256" key="6">
    <source>
        <dbReference type="PROSITE-ProRule" id="PRU00175"/>
    </source>
</evidence>
<comment type="caution">
    <text evidence="9">The sequence shown here is derived from an EMBL/GenBank/DDBJ whole genome shotgun (WGS) entry which is preliminary data.</text>
</comment>
<dbReference type="SMART" id="SM00184">
    <property type="entry name" value="RING"/>
    <property type="match status" value="1"/>
</dbReference>
<evidence type="ECO:0000259" key="8">
    <source>
        <dbReference type="PROSITE" id="PS50089"/>
    </source>
</evidence>
<dbReference type="GO" id="GO:0008270">
    <property type="term" value="F:zinc ion binding"/>
    <property type="evidence" value="ECO:0007669"/>
    <property type="project" value="UniProtKB-KW"/>
</dbReference>
<evidence type="ECO:0000313" key="10">
    <source>
        <dbReference type="Proteomes" id="UP001163046"/>
    </source>
</evidence>
<name>A0A9W9YYX9_9CNID</name>
<keyword evidence="4" id="KW-0862">Zinc</keyword>
<dbReference type="Pfam" id="PF13923">
    <property type="entry name" value="zf-C3HC4_2"/>
    <property type="match status" value="1"/>
</dbReference>
<sequence>MSLLKMPLQQLNPHIMCVLCAGYLVDATTIIECLHSFCRSCIVKYLQSSHHCPVCDAEVHKTKPLLHIRPDRPLQDIVNKLVPGLVYDETQSPPGIRRKDRKRRHCSHR</sequence>
<dbReference type="Gene3D" id="3.30.40.10">
    <property type="entry name" value="Zinc/RING finger domain, C3HC4 (zinc finger)"/>
    <property type="match status" value="1"/>
</dbReference>
<evidence type="ECO:0000256" key="2">
    <source>
        <dbReference type="ARBA" id="ARBA00022723"/>
    </source>
</evidence>
<evidence type="ECO:0000313" key="9">
    <source>
        <dbReference type="EMBL" id="KAJ7371935.1"/>
    </source>
</evidence>
<accession>A0A9W9YYX9</accession>
<proteinExistence type="predicted"/>
<dbReference type="InterPro" id="IPR001841">
    <property type="entry name" value="Znf_RING"/>
</dbReference>
<dbReference type="InterPro" id="IPR013083">
    <property type="entry name" value="Znf_RING/FYVE/PHD"/>
</dbReference>
<keyword evidence="2" id="KW-0479">Metal-binding</keyword>
<dbReference type="GO" id="GO:0035102">
    <property type="term" value="C:PRC1 complex"/>
    <property type="evidence" value="ECO:0007669"/>
    <property type="project" value="TreeGrafter"/>
</dbReference>
<dbReference type="GO" id="GO:1990841">
    <property type="term" value="F:promoter-specific chromatin binding"/>
    <property type="evidence" value="ECO:0007669"/>
    <property type="project" value="TreeGrafter"/>
</dbReference>
<evidence type="ECO:0000256" key="4">
    <source>
        <dbReference type="ARBA" id="ARBA00022833"/>
    </source>
</evidence>
<comment type="subcellular location">
    <subcellularLocation>
        <location evidence="1">Nucleus</location>
    </subcellularLocation>
</comment>
<evidence type="ECO:0000256" key="7">
    <source>
        <dbReference type="SAM" id="MobiDB-lite"/>
    </source>
</evidence>
<dbReference type="PROSITE" id="PS50089">
    <property type="entry name" value="ZF_RING_2"/>
    <property type="match status" value="1"/>
</dbReference>
<gene>
    <name evidence="9" type="primary">BMI1A</name>
    <name evidence="9" type="ORF">OS493_022033</name>
</gene>
<evidence type="ECO:0000256" key="3">
    <source>
        <dbReference type="ARBA" id="ARBA00022771"/>
    </source>
</evidence>
<dbReference type="PANTHER" id="PTHR10825:SF29">
    <property type="entry name" value="POLYCOMB GROUP RING FINGER PROTEIN 1"/>
    <property type="match status" value="1"/>
</dbReference>
<keyword evidence="3 6" id="KW-0863">Zinc-finger</keyword>
<dbReference type="Proteomes" id="UP001163046">
    <property type="component" value="Unassembled WGS sequence"/>
</dbReference>
<evidence type="ECO:0000256" key="5">
    <source>
        <dbReference type="ARBA" id="ARBA00023242"/>
    </source>
</evidence>
<dbReference type="AlphaFoldDB" id="A0A9W9YYX9"/>
<organism evidence="9 10">
    <name type="scientific">Desmophyllum pertusum</name>
    <dbReference type="NCBI Taxonomy" id="174260"/>
    <lineage>
        <taxon>Eukaryota</taxon>
        <taxon>Metazoa</taxon>
        <taxon>Cnidaria</taxon>
        <taxon>Anthozoa</taxon>
        <taxon>Hexacorallia</taxon>
        <taxon>Scleractinia</taxon>
        <taxon>Caryophylliina</taxon>
        <taxon>Caryophylliidae</taxon>
        <taxon>Desmophyllum</taxon>
    </lineage>
</organism>
<dbReference type="PROSITE" id="PS00518">
    <property type="entry name" value="ZF_RING_1"/>
    <property type="match status" value="1"/>
</dbReference>